<gene>
    <name evidence="2" type="ORF">B0I32_10418</name>
</gene>
<keyword evidence="1" id="KW-1133">Transmembrane helix</keyword>
<reference evidence="2 3" key="1">
    <citation type="submission" date="2018-03" db="EMBL/GenBank/DDBJ databases">
        <title>Genomic Encyclopedia of Type Strains, Phase III (KMG-III): the genomes of soil and plant-associated and newly described type strains.</title>
        <authorList>
            <person name="Whitman W."/>
        </authorList>
    </citation>
    <scope>NUCLEOTIDE SEQUENCE [LARGE SCALE GENOMIC DNA]</scope>
    <source>
        <strain evidence="2 3">CGMCC 4.7104</strain>
    </source>
</reference>
<evidence type="ECO:0000313" key="3">
    <source>
        <dbReference type="Proteomes" id="UP000238312"/>
    </source>
</evidence>
<proteinExistence type="predicted"/>
<keyword evidence="1" id="KW-0472">Membrane</keyword>
<dbReference type="Proteomes" id="UP000238312">
    <property type="component" value="Unassembled WGS sequence"/>
</dbReference>
<evidence type="ECO:0000313" key="2">
    <source>
        <dbReference type="EMBL" id="PRX67262.1"/>
    </source>
</evidence>
<organism evidence="2 3">
    <name type="scientific">Nonomuraea fuscirosea</name>
    <dbReference type="NCBI Taxonomy" id="1291556"/>
    <lineage>
        <taxon>Bacteria</taxon>
        <taxon>Bacillati</taxon>
        <taxon>Actinomycetota</taxon>
        <taxon>Actinomycetes</taxon>
        <taxon>Streptosporangiales</taxon>
        <taxon>Streptosporangiaceae</taxon>
        <taxon>Nonomuraea</taxon>
    </lineage>
</organism>
<comment type="caution">
    <text evidence="2">The sequence shown here is derived from an EMBL/GenBank/DDBJ whole genome shotgun (WGS) entry which is preliminary data.</text>
</comment>
<evidence type="ECO:0008006" key="4">
    <source>
        <dbReference type="Google" id="ProtNLM"/>
    </source>
</evidence>
<name>A0A2T0N4G8_9ACTN</name>
<evidence type="ECO:0000256" key="1">
    <source>
        <dbReference type="SAM" id="Phobius"/>
    </source>
</evidence>
<keyword evidence="1" id="KW-0812">Transmembrane</keyword>
<feature type="transmembrane region" description="Helical" evidence="1">
    <location>
        <begin position="607"/>
        <end position="628"/>
    </location>
</feature>
<dbReference type="RefSeq" id="WP_106237170.1">
    <property type="nucleotide sequence ID" value="NZ_PVNG01000004.1"/>
</dbReference>
<sequence>MPNAELTPAEQAVSAAVARGAKVDLRSGDPARDSPADAASWGADRDVRAEVLERLLLADYSGPADKPGLRLIGARITGELKLAFGEIDFPVILHDCVFDEVPDLYQARTRFLSFAGSHMPGLTASNIQVEGNLRLGGCHVRGELRMPGARINGTLTLNGARLDHPGGIALNAEHLDLGANLRAEDGFTCDGEILLTAAGIGGAVQLDGARLRAPGGLAFGGSNLVAQVALFARDVEVDGEFSLRFARVGGPLSLRGSRLRNPGRLAVRAGGLNAEGGLFLSLTEIEGIVWVEAATIGRSFNVSGARLRNPGDLVLAGDGLVVDGALVAREGLTAEGEISLLDASVSGPVHFEGATLVNPGGAALSANGLTVGKVLNLCDGFSARGRIRLTNARIGSRLCLKGATLEAPGDVALKCLGMETRELSLHTAKPVQGTVELRHARIGVLRDSPGVWPDELRMDGLSYEALEPMLPAAERLGWLGRDIDGYLPNAYEQLAALYRRLGSENDARDTLLAGQQQRRSSLPWYARLWGHLQDVTVGYGFRPLRAAGWLLALLALGTLVFAQNEPPPLKAGEAPEFNALVYSLDLLLPIIDFGQDKAFNPGGGTQWLAYGLIAAGWVLATTIAAGLTRSLRRP</sequence>
<dbReference type="OrthoDB" id="5194370at2"/>
<accession>A0A2T0N4G8</accession>
<dbReference type="EMBL" id="PVNG01000004">
    <property type="protein sequence ID" value="PRX67262.1"/>
    <property type="molecule type" value="Genomic_DNA"/>
</dbReference>
<keyword evidence="3" id="KW-1185">Reference proteome</keyword>
<protein>
    <recommendedName>
        <fullName evidence="4">Membrane-associated oxidoreductase</fullName>
    </recommendedName>
</protein>
<dbReference type="AlphaFoldDB" id="A0A2T0N4G8"/>